<reference evidence="3" key="1">
    <citation type="submission" date="2014-07" db="EMBL/GenBank/DDBJ databases">
        <authorList>
            <person name="Martin A.A"/>
            <person name="De Silva N."/>
        </authorList>
    </citation>
    <scope>NUCLEOTIDE SEQUENCE</scope>
</reference>
<proteinExistence type="inferred from homology"/>
<comment type="similarity">
    <text evidence="1">Belongs to the helicase family.</text>
</comment>
<keyword evidence="1" id="KW-0067">ATP-binding</keyword>
<evidence type="ECO:0000313" key="3">
    <source>
        <dbReference type="Proteomes" id="UP000035680"/>
    </source>
</evidence>
<feature type="domain" description="DNA helicase Pif1-like DEAD-box helicase" evidence="2">
    <location>
        <begin position="64"/>
        <end position="234"/>
    </location>
</feature>
<dbReference type="SUPFAM" id="SSF52540">
    <property type="entry name" value="P-loop containing nucleoside triphosphate hydrolases"/>
    <property type="match status" value="1"/>
</dbReference>
<dbReference type="WBParaSite" id="SVE_1340600.1">
    <property type="protein sequence ID" value="SVE_1340600.1"/>
    <property type="gene ID" value="SVE_1340600"/>
</dbReference>
<evidence type="ECO:0000313" key="4">
    <source>
        <dbReference type="WBParaSite" id="SVE_1340600.1"/>
    </source>
</evidence>
<evidence type="ECO:0000259" key="2">
    <source>
        <dbReference type="Pfam" id="PF05970"/>
    </source>
</evidence>
<comment type="cofactor">
    <cofactor evidence="1">
        <name>Mg(2+)</name>
        <dbReference type="ChEBI" id="CHEBI:18420"/>
    </cofactor>
</comment>
<comment type="catalytic activity">
    <reaction evidence="1">
        <text>ATP + H2O = ADP + phosphate + H(+)</text>
        <dbReference type="Rhea" id="RHEA:13065"/>
        <dbReference type="ChEBI" id="CHEBI:15377"/>
        <dbReference type="ChEBI" id="CHEBI:15378"/>
        <dbReference type="ChEBI" id="CHEBI:30616"/>
        <dbReference type="ChEBI" id="CHEBI:43474"/>
        <dbReference type="ChEBI" id="CHEBI:456216"/>
        <dbReference type="EC" id="5.6.2.3"/>
    </reaction>
</comment>
<keyword evidence="1" id="KW-0233">DNA recombination</keyword>
<keyword evidence="3" id="KW-1185">Reference proteome</keyword>
<sequence>MKCNDNEEKAEAQAIFDIRNVLQSNNFNGYTDLSEINFGIIEIYYVEDKNVLKRIGKENLKSANEKQKNFINRILNIIVNNFSNKRCFFLEEPAGTGKTFVYTTLYHLFRAEDKIVLNCASTGIAATLLKNEQTVYSMFSVPIALYDSNFRLLKLNKLRTTIVKKALLIIIDEAPMFSKYVIDYLDQQLKKVCKNNLSFGGKAIICGGDFRQSLPILPNSTRHQNVLFSIKYSPL</sequence>
<name>A0A0K0FSG4_STRVS</name>
<dbReference type="Gene3D" id="3.40.50.300">
    <property type="entry name" value="P-loop containing nucleotide triphosphate hydrolases"/>
    <property type="match status" value="1"/>
</dbReference>
<organism evidence="3 4">
    <name type="scientific">Strongyloides venezuelensis</name>
    <name type="common">Threadworm</name>
    <dbReference type="NCBI Taxonomy" id="75913"/>
    <lineage>
        <taxon>Eukaryota</taxon>
        <taxon>Metazoa</taxon>
        <taxon>Ecdysozoa</taxon>
        <taxon>Nematoda</taxon>
        <taxon>Chromadorea</taxon>
        <taxon>Rhabditida</taxon>
        <taxon>Tylenchina</taxon>
        <taxon>Panagrolaimomorpha</taxon>
        <taxon>Strongyloidoidea</taxon>
        <taxon>Strongyloididae</taxon>
        <taxon>Strongyloides</taxon>
    </lineage>
</organism>
<dbReference type="InterPro" id="IPR010285">
    <property type="entry name" value="DNA_helicase_pif1-like_DEAD"/>
</dbReference>
<dbReference type="GO" id="GO:0043139">
    <property type="term" value="F:5'-3' DNA helicase activity"/>
    <property type="evidence" value="ECO:0007669"/>
    <property type="project" value="UniProtKB-EC"/>
</dbReference>
<dbReference type="GO" id="GO:0006310">
    <property type="term" value="P:DNA recombination"/>
    <property type="evidence" value="ECO:0007669"/>
    <property type="project" value="UniProtKB-KW"/>
</dbReference>
<dbReference type="Proteomes" id="UP000035680">
    <property type="component" value="Unassembled WGS sequence"/>
</dbReference>
<dbReference type="Pfam" id="PF05970">
    <property type="entry name" value="PIF1"/>
    <property type="match status" value="1"/>
</dbReference>
<keyword evidence="1" id="KW-0227">DNA damage</keyword>
<evidence type="ECO:0000256" key="1">
    <source>
        <dbReference type="RuleBase" id="RU363044"/>
    </source>
</evidence>
<dbReference type="GO" id="GO:0005524">
    <property type="term" value="F:ATP binding"/>
    <property type="evidence" value="ECO:0007669"/>
    <property type="project" value="UniProtKB-KW"/>
</dbReference>
<dbReference type="GO" id="GO:0000723">
    <property type="term" value="P:telomere maintenance"/>
    <property type="evidence" value="ECO:0007669"/>
    <property type="project" value="InterPro"/>
</dbReference>
<dbReference type="GO" id="GO:0016887">
    <property type="term" value="F:ATP hydrolysis activity"/>
    <property type="evidence" value="ECO:0007669"/>
    <property type="project" value="RHEA"/>
</dbReference>
<dbReference type="EC" id="5.6.2.3" evidence="1"/>
<dbReference type="InterPro" id="IPR027417">
    <property type="entry name" value="P-loop_NTPase"/>
</dbReference>
<keyword evidence="1" id="KW-0378">Hydrolase</keyword>
<dbReference type="GO" id="GO:0006281">
    <property type="term" value="P:DNA repair"/>
    <property type="evidence" value="ECO:0007669"/>
    <property type="project" value="UniProtKB-KW"/>
</dbReference>
<dbReference type="PANTHER" id="PTHR10492">
    <property type="match status" value="1"/>
</dbReference>
<dbReference type="STRING" id="75913.A0A0K0FSG4"/>
<protein>
    <recommendedName>
        <fullName evidence="1">ATP-dependent DNA helicase</fullName>
        <ecNumber evidence="1">5.6.2.3</ecNumber>
    </recommendedName>
</protein>
<reference evidence="4" key="2">
    <citation type="submission" date="2015-08" db="UniProtKB">
        <authorList>
            <consortium name="WormBaseParasite"/>
        </authorList>
    </citation>
    <scope>IDENTIFICATION</scope>
</reference>
<keyword evidence="1" id="KW-0234">DNA repair</keyword>
<keyword evidence="1" id="KW-0347">Helicase</keyword>
<accession>A0A0K0FSG4</accession>
<dbReference type="AlphaFoldDB" id="A0A0K0FSG4"/>
<keyword evidence="1" id="KW-0547">Nucleotide-binding</keyword>